<keyword evidence="12" id="KW-1185">Reference proteome</keyword>
<accession>A0A3B5MX79</accession>
<protein>
    <submittedName>
        <fullName evidence="11">Uncharacterized protein</fullName>
    </submittedName>
</protein>
<keyword evidence="8 9" id="KW-0472">Membrane</keyword>
<dbReference type="PANTHER" id="PTHR13036:SF0">
    <property type="entry name" value="CHITOBIOSYLDIPHOSPHODOLICHOL BETA-MANNOSYLTRANSFERASE"/>
    <property type="match status" value="1"/>
</dbReference>
<feature type="signal peptide" evidence="10">
    <location>
        <begin position="1"/>
        <end position="19"/>
    </location>
</feature>
<evidence type="ECO:0000256" key="8">
    <source>
        <dbReference type="ARBA" id="ARBA00023136"/>
    </source>
</evidence>
<keyword evidence="4" id="KW-0808">Transferase</keyword>
<evidence type="ECO:0000256" key="3">
    <source>
        <dbReference type="ARBA" id="ARBA00022676"/>
    </source>
</evidence>
<reference evidence="11" key="1">
    <citation type="submission" date="2025-08" db="UniProtKB">
        <authorList>
            <consortium name="Ensembl"/>
        </authorList>
    </citation>
    <scope>IDENTIFICATION</scope>
</reference>
<evidence type="ECO:0000256" key="6">
    <source>
        <dbReference type="ARBA" id="ARBA00022824"/>
    </source>
</evidence>
<keyword evidence="3" id="KW-0328">Glycosyltransferase</keyword>
<dbReference type="STRING" id="32473.ENSXCOP00000024510"/>
<evidence type="ECO:0000313" key="12">
    <source>
        <dbReference type="Proteomes" id="UP000261380"/>
    </source>
</evidence>
<organism evidence="11 12">
    <name type="scientific">Xiphophorus couchianus</name>
    <name type="common">Monterrey platyfish</name>
    <dbReference type="NCBI Taxonomy" id="32473"/>
    <lineage>
        <taxon>Eukaryota</taxon>
        <taxon>Metazoa</taxon>
        <taxon>Chordata</taxon>
        <taxon>Craniata</taxon>
        <taxon>Vertebrata</taxon>
        <taxon>Euteleostomi</taxon>
        <taxon>Actinopterygii</taxon>
        <taxon>Neopterygii</taxon>
        <taxon>Teleostei</taxon>
        <taxon>Neoteleostei</taxon>
        <taxon>Acanthomorphata</taxon>
        <taxon>Ovalentaria</taxon>
        <taxon>Atherinomorphae</taxon>
        <taxon>Cyprinodontiformes</taxon>
        <taxon>Poeciliidae</taxon>
        <taxon>Poeciliinae</taxon>
        <taxon>Xiphophorus</taxon>
    </lineage>
</organism>
<dbReference type="PANTHER" id="PTHR13036">
    <property type="entry name" value="BETA1,4 MANNOSYLTRANSFERASE"/>
    <property type="match status" value="1"/>
</dbReference>
<evidence type="ECO:0000256" key="7">
    <source>
        <dbReference type="ARBA" id="ARBA00022989"/>
    </source>
</evidence>
<evidence type="ECO:0000256" key="1">
    <source>
        <dbReference type="ARBA" id="ARBA00004389"/>
    </source>
</evidence>
<dbReference type="GO" id="GO:0000030">
    <property type="term" value="F:mannosyltransferase activity"/>
    <property type="evidence" value="ECO:0007669"/>
    <property type="project" value="InterPro"/>
</dbReference>
<dbReference type="Proteomes" id="UP000261380">
    <property type="component" value="Unplaced"/>
</dbReference>
<sequence>MAPCGSTVALLSVFSAAFAVFVSCCVAGSGVTCPAVCLAVAAGILSMCWRRLRQRDAASDRRVCVLVLGDIGRSPRMQYHALSLSKHRYQVTFCGVHLLDSSK</sequence>
<dbReference type="GO" id="GO:0005789">
    <property type="term" value="C:endoplasmic reticulum membrane"/>
    <property type="evidence" value="ECO:0007669"/>
    <property type="project" value="UniProtKB-SubCell"/>
</dbReference>
<keyword evidence="5 9" id="KW-0812">Transmembrane</keyword>
<comment type="subcellular location">
    <subcellularLocation>
        <location evidence="1">Endoplasmic reticulum membrane</location>
        <topology evidence="1">Single-pass membrane protein</topology>
    </subcellularLocation>
</comment>
<feature type="transmembrane region" description="Helical" evidence="9">
    <location>
        <begin position="29"/>
        <end position="49"/>
    </location>
</feature>
<dbReference type="GeneTree" id="ENSGT00940000180007"/>
<feature type="chain" id="PRO_5017355711" evidence="10">
    <location>
        <begin position="20"/>
        <end position="103"/>
    </location>
</feature>
<dbReference type="Ensembl" id="ENSXCOT00000024804.1">
    <property type="protein sequence ID" value="ENSXCOP00000024510.1"/>
    <property type="gene ID" value="ENSXCOG00000018308.1"/>
</dbReference>
<keyword evidence="7 9" id="KW-1133">Transmembrane helix</keyword>
<comment type="pathway">
    <text evidence="2">Protein modification; protein glycosylation.</text>
</comment>
<keyword evidence="10" id="KW-0732">Signal</keyword>
<name>A0A3B5MX79_9TELE</name>
<evidence type="ECO:0000256" key="9">
    <source>
        <dbReference type="SAM" id="Phobius"/>
    </source>
</evidence>
<evidence type="ECO:0000256" key="2">
    <source>
        <dbReference type="ARBA" id="ARBA00004922"/>
    </source>
</evidence>
<proteinExistence type="predicted"/>
<dbReference type="InterPro" id="IPR026051">
    <property type="entry name" value="ALG1-like"/>
</dbReference>
<evidence type="ECO:0000256" key="5">
    <source>
        <dbReference type="ARBA" id="ARBA00022692"/>
    </source>
</evidence>
<keyword evidence="6" id="KW-0256">Endoplasmic reticulum</keyword>
<reference evidence="11" key="2">
    <citation type="submission" date="2025-09" db="UniProtKB">
        <authorList>
            <consortium name="Ensembl"/>
        </authorList>
    </citation>
    <scope>IDENTIFICATION</scope>
</reference>
<evidence type="ECO:0000256" key="4">
    <source>
        <dbReference type="ARBA" id="ARBA00022679"/>
    </source>
</evidence>
<evidence type="ECO:0000256" key="10">
    <source>
        <dbReference type="SAM" id="SignalP"/>
    </source>
</evidence>
<dbReference type="AlphaFoldDB" id="A0A3B5MX79"/>
<evidence type="ECO:0000313" key="11">
    <source>
        <dbReference type="Ensembl" id="ENSXCOP00000024510.1"/>
    </source>
</evidence>